<dbReference type="PANTHER" id="PTHR30561:SF9">
    <property type="entry name" value="4-AMINO-4-DEOXY-L-ARABINOSE-PHOSPHOUNDECAPRENOL FLIPPASE SUBUNIT ARNF-RELATED"/>
    <property type="match status" value="1"/>
</dbReference>
<protein>
    <recommendedName>
        <fullName evidence="12">EamA domain-containing protein</fullName>
    </recommendedName>
</protein>
<dbReference type="AlphaFoldDB" id="Q1IP78"/>
<evidence type="ECO:0000313" key="14">
    <source>
        <dbReference type="Proteomes" id="UP000002432"/>
    </source>
</evidence>
<evidence type="ECO:0000259" key="12">
    <source>
        <dbReference type="Pfam" id="PF00892"/>
    </source>
</evidence>
<comment type="subcellular location">
    <subcellularLocation>
        <location evidence="1">Cell membrane</location>
        <topology evidence="1">Multi-pass membrane protein</topology>
    </subcellularLocation>
</comment>
<organism evidence="13 14">
    <name type="scientific">Koribacter versatilis (strain Ellin345)</name>
    <dbReference type="NCBI Taxonomy" id="204669"/>
    <lineage>
        <taxon>Bacteria</taxon>
        <taxon>Pseudomonadati</taxon>
        <taxon>Acidobacteriota</taxon>
        <taxon>Terriglobia</taxon>
        <taxon>Terriglobales</taxon>
        <taxon>Candidatus Korobacteraceae</taxon>
        <taxon>Candidatus Korobacter</taxon>
    </lineage>
</organism>
<evidence type="ECO:0000256" key="2">
    <source>
        <dbReference type="ARBA" id="ARBA00022475"/>
    </source>
</evidence>
<feature type="transmembrane region" description="Helical" evidence="11">
    <location>
        <begin position="6"/>
        <end position="25"/>
    </location>
</feature>
<keyword evidence="5" id="KW-0441">Lipid A biosynthesis</keyword>
<dbReference type="PANTHER" id="PTHR30561">
    <property type="entry name" value="SMR FAMILY PROTON-DEPENDENT DRUG EFFLUX TRANSPORTER SUGE"/>
    <property type="match status" value="1"/>
</dbReference>
<dbReference type="Gene3D" id="1.10.3730.20">
    <property type="match status" value="1"/>
</dbReference>
<evidence type="ECO:0000256" key="10">
    <source>
        <dbReference type="ARBA" id="ARBA00023136"/>
    </source>
</evidence>
<accession>Q1IP78</accession>
<feature type="domain" description="EamA" evidence="12">
    <location>
        <begin position="56"/>
        <end position="125"/>
    </location>
</feature>
<keyword evidence="9" id="KW-0443">Lipid metabolism</keyword>
<dbReference type="GO" id="GO:0005886">
    <property type="term" value="C:plasma membrane"/>
    <property type="evidence" value="ECO:0007669"/>
    <property type="project" value="UniProtKB-SubCell"/>
</dbReference>
<evidence type="ECO:0000256" key="5">
    <source>
        <dbReference type="ARBA" id="ARBA00022556"/>
    </source>
</evidence>
<evidence type="ECO:0000313" key="13">
    <source>
        <dbReference type="EMBL" id="ABF41322.1"/>
    </source>
</evidence>
<dbReference type="GO" id="GO:0022857">
    <property type="term" value="F:transmembrane transporter activity"/>
    <property type="evidence" value="ECO:0007669"/>
    <property type="project" value="InterPro"/>
</dbReference>
<dbReference type="EMBL" id="CP000360">
    <property type="protein sequence ID" value="ABF41322.1"/>
    <property type="molecule type" value="Genomic_DNA"/>
</dbReference>
<dbReference type="Pfam" id="PF00892">
    <property type="entry name" value="EamA"/>
    <property type="match status" value="1"/>
</dbReference>
<keyword evidence="2" id="KW-1003">Cell membrane</keyword>
<dbReference type="OrthoDB" id="123155at2"/>
<dbReference type="HOGENOM" id="CLU_131462_2_0_0"/>
<name>Q1IP78_KORVE</name>
<evidence type="ECO:0000256" key="6">
    <source>
        <dbReference type="ARBA" id="ARBA00022692"/>
    </source>
</evidence>
<evidence type="ECO:0000256" key="4">
    <source>
        <dbReference type="ARBA" id="ARBA00022519"/>
    </source>
</evidence>
<proteinExistence type="predicted"/>
<feature type="transmembrane region" description="Helical" evidence="11">
    <location>
        <begin position="46"/>
        <end position="76"/>
    </location>
</feature>
<keyword evidence="7" id="KW-0448">Lipopolysaccharide biosynthesis</keyword>
<evidence type="ECO:0000256" key="3">
    <source>
        <dbReference type="ARBA" id="ARBA00022516"/>
    </source>
</evidence>
<keyword evidence="8 11" id="KW-1133">Transmembrane helix</keyword>
<dbReference type="InterPro" id="IPR000390">
    <property type="entry name" value="Small_drug/metabolite_transptr"/>
</dbReference>
<sequence>MKNVYTWSFIFAVVFASTAGDILQSHAMKKIGDVGKLRRERGIPYVILRVVTSPSFMLGLMFMAIAFYSLVIALSWGDVSLVVPASASMTFITNAFAAKVFLKEDVDKKRLVAAVLVAAGVALLAY</sequence>
<dbReference type="InterPro" id="IPR000620">
    <property type="entry name" value="EamA_dom"/>
</dbReference>
<evidence type="ECO:0000256" key="11">
    <source>
        <dbReference type="SAM" id="Phobius"/>
    </source>
</evidence>
<dbReference type="RefSeq" id="WP_011523123.1">
    <property type="nucleotide sequence ID" value="NC_008009.1"/>
</dbReference>
<dbReference type="InterPro" id="IPR037185">
    <property type="entry name" value="EmrE-like"/>
</dbReference>
<evidence type="ECO:0000256" key="8">
    <source>
        <dbReference type="ARBA" id="ARBA00022989"/>
    </source>
</evidence>
<keyword evidence="6 11" id="KW-0812">Transmembrane</keyword>
<keyword evidence="4" id="KW-0997">Cell inner membrane</keyword>
<keyword evidence="14" id="KW-1185">Reference proteome</keyword>
<keyword evidence="3" id="KW-0444">Lipid biosynthesis</keyword>
<dbReference type="KEGG" id="aba:Acid345_2321"/>
<dbReference type="SUPFAM" id="SSF103481">
    <property type="entry name" value="Multidrug resistance efflux transporter EmrE"/>
    <property type="match status" value="1"/>
</dbReference>
<evidence type="ECO:0000256" key="7">
    <source>
        <dbReference type="ARBA" id="ARBA00022985"/>
    </source>
</evidence>
<dbReference type="EnsemblBacteria" id="ABF41322">
    <property type="protein sequence ID" value="ABF41322"/>
    <property type="gene ID" value="Acid345_2321"/>
</dbReference>
<dbReference type="Proteomes" id="UP000002432">
    <property type="component" value="Chromosome"/>
</dbReference>
<feature type="transmembrane region" description="Helical" evidence="11">
    <location>
        <begin position="82"/>
        <end position="102"/>
    </location>
</feature>
<keyword evidence="10 11" id="KW-0472">Membrane</keyword>
<reference evidence="13 14" key="1">
    <citation type="journal article" date="2009" name="Appl. Environ. Microbiol.">
        <title>Three genomes from the phylum Acidobacteria provide insight into the lifestyles of these microorganisms in soils.</title>
        <authorList>
            <person name="Ward N.L."/>
            <person name="Challacombe J.F."/>
            <person name="Janssen P.H."/>
            <person name="Henrissat B."/>
            <person name="Coutinho P.M."/>
            <person name="Wu M."/>
            <person name="Xie G."/>
            <person name="Haft D.H."/>
            <person name="Sait M."/>
            <person name="Badger J."/>
            <person name="Barabote R.D."/>
            <person name="Bradley B."/>
            <person name="Brettin T.S."/>
            <person name="Brinkac L.M."/>
            <person name="Bruce D."/>
            <person name="Creasy T."/>
            <person name="Daugherty S.C."/>
            <person name="Davidsen T.M."/>
            <person name="DeBoy R.T."/>
            <person name="Detter J.C."/>
            <person name="Dodson R.J."/>
            <person name="Durkin A.S."/>
            <person name="Ganapathy A."/>
            <person name="Gwinn-Giglio M."/>
            <person name="Han C.S."/>
            <person name="Khouri H."/>
            <person name="Kiss H."/>
            <person name="Kothari S.P."/>
            <person name="Madupu R."/>
            <person name="Nelson K.E."/>
            <person name="Nelson W.C."/>
            <person name="Paulsen I."/>
            <person name="Penn K."/>
            <person name="Ren Q."/>
            <person name="Rosovitz M.J."/>
            <person name="Selengut J.D."/>
            <person name="Shrivastava S."/>
            <person name="Sullivan S.A."/>
            <person name="Tapia R."/>
            <person name="Thompson L.S."/>
            <person name="Watkins K.L."/>
            <person name="Yang Q."/>
            <person name="Yu C."/>
            <person name="Zafar N."/>
            <person name="Zhou L."/>
            <person name="Kuske C.R."/>
        </authorList>
    </citation>
    <scope>NUCLEOTIDE SEQUENCE [LARGE SCALE GENOMIC DNA]</scope>
    <source>
        <strain evidence="13 14">Ellin345</strain>
    </source>
</reference>
<evidence type="ECO:0000256" key="1">
    <source>
        <dbReference type="ARBA" id="ARBA00004651"/>
    </source>
</evidence>
<gene>
    <name evidence="13" type="ordered locus">Acid345_2321</name>
</gene>
<dbReference type="GO" id="GO:0009245">
    <property type="term" value="P:lipid A biosynthetic process"/>
    <property type="evidence" value="ECO:0007669"/>
    <property type="project" value="UniProtKB-KW"/>
</dbReference>
<dbReference type="STRING" id="204669.Acid345_2321"/>
<dbReference type="GO" id="GO:0009103">
    <property type="term" value="P:lipopolysaccharide biosynthetic process"/>
    <property type="evidence" value="ECO:0007669"/>
    <property type="project" value="UniProtKB-KW"/>
</dbReference>
<evidence type="ECO:0000256" key="9">
    <source>
        <dbReference type="ARBA" id="ARBA00023098"/>
    </source>
</evidence>
<dbReference type="eggNOG" id="COG2510">
    <property type="taxonomic scope" value="Bacteria"/>
</dbReference>